<evidence type="ECO:0000313" key="3">
    <source>
        <dbReference type="Proteomes" id="UP001065265"/>
    </source>
</evidence>
<feature type="region of interest" description="Disordered" evidence="1">
    <location>
        <begin position="1"/>
        <end position="21"/>
    </location>
</feature>
<sequence>MDHSPRPSRRKRSTSRPLDSDGLRDLAMRYVARYATTSGKLRRYLARKVGERGWEGESAPDIDGLVASLEERGFVDDAGWAEARASALTARGYGTRRIGEDLRAAGIDAEIREENVPGEREARDAAVRLARRRRFGPFGQTLVGEDGMKRRDRQLAAMARAGHDFAKARHVVEAESEADLANWIGEAEDEGPDNR</sequence>
<dbReference type="Proteomes" id="UP001065265">
    <property type="component" value="Chromosome"/>
</dbReference>
<evidence type="ECO:0000256" key="1">
    <source>
        <dbReference type="SAM" id="MobiDB-lite"/>
    </source>
</evidence>
<accession>A0ABY5T5Z2</accession>
<proteinExistence type="predicted"/>
<dbReference type="EMBL" id="CP092471">
    <property type="protein sequence ID" value="UVI40369.1"/>
    <property type="molecule type" value="Genomic_DNA"/>
</dbReference>
<dbReference type="RefSeq" id="WP_265560580.1">
    <property type="nucleotide sequence ID" value="NZ_CP092471.1"/>
</dbReference>
<organism evidence="2 3">
    <name type="scientific">Qipengyuania spongiae</name>
    <dbReference type="NCBI Taxonomy" id="2909673"/>
    <lineage>
        <taxon>Bacteria</taxon>
        <taxon>Pseudomonadati</taxon>
        <taxon>Pseudomonadota</taxon>
        <taxon>Alphaproteobacteria</taxon>
        <taxon>Sphingomonadales</taxon>
        <taxon>Erythrobacteraceae</taxon>
        <taxon>Qipengyuania</taxon>
    </lineage>
</organism>
<reference evidence="2" key="1">
    <citation type="submission" date="2022-02" db="EMBL/GenBank/DDBJ databases">
        <title>Qipengyuania spongiae sp. nov., isolated from marine sponge.</title>
        <authorList>
            <person name="Li Z."/>
            <person name="Zhang M."/>
        </authorList>
    </citation>
    <scope>NUCLEOTIDE SEQUENCE</scope>
    <source>
        <strain evidence="2">PHS-Z21</strain>
    </source>
</reference>
<gene>
    <name evidence="2" type="ORF">L1F33_05345</name>
</gene>
<evidence type="ECO:0000313" key="2">
    <source>
        <dbReference type="EMBL" id="UVI40369.1"/>
    </source>
</evidence>
<name>A0ABY5T5Z2_9SPHN</name>
<protein>
    <submittedName>
        <fullName evidence="2">RecX family transcriptional regulator</fullName>
    </submittedName>
</protein>
<feature type="compositionally biased region" description="Basic residues" evidence="1">
    <location>
        <begin position="1"/>
        <end position="14"/>
    </location>
</feature>
<keyword evidence="3" id="KW-1185">Reference proteome</keyword>